<dbReference type="Pfam" id="PF23598">
    <property type="entry name" value="LRR_14"/>
    <property type="match status" value="1"/>
</dbReference>
<dbReference type="PANTHER" id="PTHR45752">
    <property type="entry name" value="LEUCINE-RICH REPEAT-CONTAINING"/>
    <property type="match status" value="1"/>
</dbReference>
<dbReference type="Proteomes" id="UP000467840">
    <property type="component" value="Chromosome 10"/>
</dbReference>
<dbReference type="EMBL" id="JAAGAX010000003">
    <property type="protein sequence ID" value="KAF2320034.1"/>
    <property type="molecule type" value="Genomic_DNA"/>
</dbReference>
<evidence type="ECO:0000256" key="1">
    <source>
        <dbReference type="ARBA" id="ARBA00022737"/>
    </source>
</evidence>
<dbReference type="Gene3D" id="3.80.10.10">
    <property type="entry name" value="Ribonuclease Inhibitor"/>
    <property type="match status" value="1"/>
</dbReference>
<protein>
    <recommendedName>
        <fullName evidence="3">Disease resistance R13L4/SHOC-2-like LRR domain-containing protein</fullName>
    </recommendedName>
</protein>
<name>A0A6A6N3Z4_HEVBR</name>
<evidence type="ECO:0000256" key="2">
    <source>
        <dbReference type="SAM" id="MobiDB-lite"/>
    </source>
</evidence>
<keyword evidence="5" id="KW-1185">Reference proteome</keyword>
<dbReference type="SUPFAM" id="SSF52058">
    <property type="entry name" value="L domain-like"/>
    <property type="match status" value="1"/>
</dbReference>
<evidence type="ECO:0000313" key="4">
    <source>
        <dbReference type="EMBL" id="KAF2320034.1"/>
    </source>
</evidence>
<accession>A0A6A6N3Z4</accession>
<dbReference type="PANTHER" id="PTHR45752:SF195">
    <property type="entry name" value="LEUCINE-RICH REPEAT (LRR) FAMILY PROTEIN-RELATED"/>
    <property type="match status" value="1"/>
</dbReference>
<organism evidence="4 5">
    <name type="scientific">Hevea brasiliensis</name>
    <name type="common">Para rubber tree</name>
    <name type="synonym">Siphonia brasiliensis</name>
    <dbReference type="NCBI Taxonomy" id="3981"/>
    <lineage>
        <taxon>Eukaryota</taxon>
        <taxon>Viridiplantae</taxon>
        <taxon>Streptophyta</taxon>
        <taxon>Embryophyta</taxon>
        <taxon>Tracheophyta</taxon>
        <taxon>Spermatophyta</taxon>
        <taxon>Magnoliopsida</taxon>
        <taxon>eudicotyledons</taxon>
        <taxon>Gunneridae</taxon>
        <taxon>Pentapetalae</taxon>
        <taxon>rosids</taxon>
        <taxon>fabids</taxon>
        <taxon>Malpighiales</taxon>
        <taxon>Euphorbiaceae</taxon>
        <taxon>Crotonoideae</taxon>
        <taxon>Micrandreae</taxon>
        <taxon>Hevea</taxon>
    </lineage>
</organism>
<keyword evidence="1" id="KW-0677">Repeat</keyword>
<evidence type="ECO:0000259" key="3">
    <source>
        <dbReference type="Pfam" id="PF23598"/>
    </source>
</evidence>
<sequence>MIATTSNPSFIPKHHKSTMIHSDPLSIGKYSNLFIVGFAWTAETADSYVHGAEGPQGEKDIGASIQGHGKSGQSKQKTKRRHGTLFPANHKYVWSGPRALVQREGSRRRSCIDAAIEILMKYEAKLVEGIVNDVLIKFSDMSKGDDSYDRNLIGIKLRVEEVEREPKMLRPYRFVLVGEPLENLKLMDLSHTCGLERIPNLSSIAPNVEFLDLNGCESLVEIPSLQNLSKLTQLYLTGPNKIKDCPEIPCNIRFLNLDYTGIEQLPSSIKHLSQLVTLSLDRCTALESLPSSIGNLKRLEELDLSECSRLVTIPSSIGELKCLENNCVKLNKKVMEDVFEAHLLGQKVTLLMAGGEVPERMRYKNKGSSLSFKLDLRHVIAFSFCVVLRPRGGFYFDRFEVDFICESGNRRERKEFKLFSDKVLANWNGYYAAPYLSDSSHVLLSFNGLRTRFDEESFVKASFCFIAKCPLDRPEIMECGVHPIYSRDKRRSRNEKHQDDMECQSLLQILEDKSKRRRI</sequence>
<dbReference type="InterPro" id="IPR050715">
    <property type="entry name" value="LRR-SigEffector_domain"/>
</dbReference>
<dbReference type="AlphaFoldDB" id="A0A6A6N3Z4"/>
<evidence type="ECO:0000313" key="5">
    <source>
        <dbReference type="Proteomes" id="UP000467840"/>
    </source>
</evidence>
<reference evidence="4 5" key="1">
    <citation type="journal article" date="2020" name="Mol. Plant">
        <title>The Chromosome-Based Rubber Tree Genome Provides New Insights into Spurge Genome Evolution and Rubber Biosynthesis.</title>
        <authorList>
            <person name="Liu J."/>
            <person name="Shi C."/>
            <person name="Shi C.C."/>
            <person name="Li W."/>
            <person name="Zhang Q.J."/>
            <person name="Zhang Y."/>
            <person name="Li K."/>
            <person name="Lu H.F."/>
            <person name="Shi C."/>
            <person name="Zhu S.T."/>
            <person name="Xiao Z.Y."/>
            <person name="Nan H."/>
            <person name="Yue Y."/>
            <person name="Zhu X.G."/>
            <person name="Wu Y."/>
            <person name="Hong X.N."/>
            <person name="Fan G.Y."/>
            <person name="Tong Y."/>
            <person name="Zhang D."/>
            <person name="Mao C.L."/>
            <person name="Liu Y.L."/>
            <person name="Hao S.J."/>
            <person name="Liu W.Q."/>
            <person name="Lv M.Q."/>
            <person name="Zhang H.B."/>
            <person name="Liu Y."/>
            <person name="Hu-Tang G.R."/>
            <person name="Wang J.P."/>
            <person name="Wang J.H."/>
            <person name="Sun Y.H."/>
            <person name="Ni S.B."/>
            <person name="Chen W.B."/>
            <person name="Zhang X.C."/>
            <person name="Jiao Y.N."/>
            <person name="Eichler E.E."/>
            <person name="Li G.H."/>
            <person name="Liu X."/>
            <person name="Gao L.Z."/>
        </authorList>
    </citation>
    <scope>NUCLEOTIDE SEQUENCE [LARGE SCALE GENOMIC DNA]</scope>
    <source>
        <strain evidence="5">cv. GT1</strain>
        <tissue evidence="4">Leaf</tissue>
    </source>
</reference>
<gene>
    <name evidence="4" type="ORF">GH714_022322</name>
</gene>
<dbReference type="InterPro" id="IPR055414">
    <property type="entry name" value="LRR_R13L4/SHOC2-like"/>
</dbReference>
<proteinExistence type="predicted"/>
<feature type="domain" description="Disease resistance R13L4/SHOC-2-like LRR" evidence="3">
    <location>
        <begin position="251"/>
        <end position="325"/>
    </location>
</feature>
<feature type="region of interest" description="Disordered" evidence="2">
    <location>
        <begin position="51"/>
        <end position="81"/>
    </location>
</feature>
<dbReference type="InterPro" id="IPR032675">
    <property type="entry name" value="LRR_dom_sf"/>
</dbReference>
<comment type="caution">
    <text evidence="4">The sequence shown here is derived from an EMBL/GenBank/DDBJ whole genome shotgun (WGS) entry which is preliminary data.</text>
</comment>